<dbReference type="SUPFAM" id="SSF52949">
    <property type="entry name" value="Macro domain-like"/>
    <property type="match status" value="1"/>
</dbReference>
<dbReference type="PANTHER" id="PTHR11106:SF27">
    <property type="entry name" value="MACRO DOMAIN-CONTAINING PROTEIN"/>
    <property type="match status" value="1"/>
</dbReference>
<gene>
    <name evidence="2" type="ORF">K490DRAFT_42934</name>
</gene>
<comment type="caution">
    <text evidence="2">The sequence shown here is derived from an EMBL/GenBank/DDBJ whole genome shotgun (WGS) entry which is preliminary data.</text>
</comment>
<dbReference type="AlphaFoldDB" id="A0A9P4HX17"/>
<dbReference type="EMBL" id="ML978722">
    <property type="protein sequence ID" value="KAF2086810.1"/>
    <property type="molecule type" value="Genomic_DNA"/>
</dbReference>
<evidence type="ECO:0000313" key="2">
    <source>
        <dbReference type="EMBL" id="KAF2086810.1"/>
    </source>
</evidence>
<sequence>AAVDVNEIPTISDFYRDGVLKGTSTNRPFDARFNTKVSLIRCDIVTLKVDAIVNAADEDLAPNDQVLNERIHKLAGPAFTDECLSLGGCAVGDVTMTRAGALPCKRVIHAVRPAYRGGPRRKESQGLLENCYRRGLESLVENGLNTIAFPTLSAGGYGVPTGMAAQLALATVRKFLEQCDGSGIERVVFCVYTSEDEYAYQNLIPYVSRFSYQICNQVALEKASFISPHSFP</sequence>
<dbReference type="Pfam" id="PF01661">
    <property type="entry name" value="Macro"/>
    <property type="match status" value="1"/>
</dbReference>
<feature type="non-terminal residue" evidence="2">
    <location>
        <position position="1"/>
    </location>
</feature>
<dbReference type="PROSITE" id="PS51154">
    <property type="entry name" value="MACRO"/>
    <property type="match status" value="1"/>
</dbReference>
<feature type="domain" description="Macro" evidence="1">
    <location>
        <begin position="24"/>
        <end position="208"/>
    </location>
</feature>
<evidence type="ECO:0000259" key="1">
    <source>
        <dbReference type="PROSITE" id="PS51154"/>
    </source>
</evidence>
<dbReference type="Gene3D" id="3.40.220.10">
    <property type="entry name" value="Leucine Aminopeptidase, subunit E, domain 1"/>
    <property type="match status" value="1"/>
</dbReference>
<keyword evidence="3" id="KW-1185">Reference proteome</keyword>
<accession>A0A9P4HX17</accession>
<proteinExistence type="predicted"/>
<dbReference type="PANTHER" id="PTHR11106">
    <property type="entry name" value="GANGLIOSIDE INDUCED DIFFERENTIATION ASSOCIATED PROTEIN 2-RELATED"/>
    <property type="match status" value="1"/>
</dbReference>
<evidence type="ECO:0000313" key="3">
    <source>
        <dbReference type="Proteomes" id="UP000799776"/>
    </source>
</evidence>
<name>A0A9P4HX17_9PEZI</name>
<dbReference type="OrthoDB" id="6077599at2759"/>
<dbReference type="InterPro" id="IPR002589">
    <property type="entry name" value="Macro_dom"/>
</dbReference>
<dbReference type="SMART" id="SM00506">
    <property type="entry name" value="A1pp"/>
    <property type="match status" value="1"/>
</dbReference>
<dbReference type="InterPro" id="IPR043472">
    <property type="entry name" value="Macro_dom-like"/>
</dbReference>
<reference evidence="2" key="1">
    <citation type="journal article" date="2020" name="Stud. Mycol.">
        <title>101 Dothideomycetes genomes: a test case for predicting lifestyles and emergence of pathogens.</title>
        <authorList>
            <person name="Haridas S."/>
            <person name="Albert R."/>
            <person name="Binder M."/>
            <person name="Bloem J."/>
            <person name="Labutti K."/>
            <person name="Salamov A."/>
            <person name="Andreopoulos B."/>
            <person name="Baker S."/>
            <person name="Barry K."/>
            <person name="Bills G."/>
            <person name="Bluhm B."/>
            <person name="Cannon C."/>
            <person name="Castanera R."/>
            <person name="Culley D."/>
            <person name="Daum C."/>
            <person name="Ezra D."/>
            <person name="Gonzalez J."/>
            <person name="Henrissat B."/>
            <person name="Kuo A."/>
            <person name="Liang C."/>
            <person name="Lipzen A."/>
            <person name="Lutzoni F."/>
            <person name="Magnuson J."/>
            <person name="Mondo S."/>
            <person name="Nolan M."/>
            <person name="Ohm R."/>
            <person name="Pangilinan J."/>
            <person name="Park H.-J."/>
            <person name="Ramirez L."/>
            <person name="Alfaro M."/>
            <person name="Sun H."/>
            <person name="Tritt A."/>
            <person name="Yoshinaga Y."/>
            <person name="Zwiers L.-H."/>
            <person name="Turgeon B."/>
            <person name="Goodwin S."/>
            <person name="Spatafora J."/>
            <person name="Crous P."/>
            <person name="Grigoriev I."/>
        </authorList>
    </citation>
    <scope>NUCLEOTIDE SEQUENCE</scope>
    <source>
        <strain evidence="2">CBS 121410</strain>
    </source>
</reference>
<organism evidence="2 3">
    <name type="scientific">Saccharata proteae CBS 121410</name>
    <dbReference type="NCBI Taxonomy" id="1314787"/>
    <lineage>
        <taxon>Eukaryota</taxon>
        <taxon>Fungi</taxon>
        <taxon>Dikarya</taxon>
        <taxon>Ascomycota</taxon>
        <taxon>Pezizomycotina</taxon>
        <taxon>Dothideomycetes</taxon>
        <taxon>Dothideomycetes incertae sedis</taxon>
        <taxon>Botryosphaeriales</taxon>
        <taxon>Saccharataceae</taxon>
        <taxon>Saccharata</taxon>
    </lineage>
</organism>
<dbReference type="Proteomes" id="UP000799776">
    <property type="component" value="Unassembled WGS sequence"/>
</dbReference>
<protein>
    <submittedName>
        <fullName evidence="2">Macro domain-like protein</fullName>
    </submittedName>
</protein>